<feature type="compositionally biased region" description="Polar residues" evidence="1">
    <location>
        <begin position="1"/>
        <end position="11"/>
    </location>
</feature>
<dbReference type="AlphaFoldDB" id="A0A1J4JWG2"/>
<dbReference type="VEuPathDB" id="TrichDB:TRFO_29138"/>
<dbReference type="Proteomes" id="UP000179807">
    <property type="component" value="Unassembled WGS sequence"/>
</dbReference>
<reference evidence="3" key="1">
    <citation type="submission" date="2016-10" db="EMBL/GenBank/DDBJ databases">
        <authorList>
            <person name="Benchimol M."/>
            <person name="Almeida L.G."/>
            <person name="Vasconcelos A.T."/>
            <person name="Perreira-Neves A."/>
            <person name="Rosa I.A."/>
            <person name="Tasca T."/>
            <person name="Bogo M.R."/>
            <person name="de Souza W."/>
        </authorList>
    </citation>
    <scope>NUCLEOTIDE SEQUENCE [LARGE SCALE GENOMIC DNA]</scope>
    <source>
        <strain evidence="3">K</strain>
    </source>
</reference>
<feature type="transmembrane region" description="Helical" evidence="2">
    <location>
        <begin position="199"/>
        <end position="218"/>
    </location>
</feature>
<dbReference type="GeneID" id="94841305"/>
<proteinExistence type="predicted"/>
<dbReference type="RefSeq" id="XP_068356615.1">
    <property type="nucleotide sequence ID" value="XM_068506601.1"/>
</dbReference>
<evidence type="ECO:0000313" key="3">
    <source>
        <dbReference type="EMBL" id="OHT03479.1"/>
    </source>
</evidence>
<organism evidence="3 4">
    <name type="scientific">Tritrichomonas foetus</name>
    <dbReference type="NCBI Taxonomy" id="1144522"/>
    <lineage>
        <taxon>Eukaryota</taxon>
        <taxon>Metamonada</taxon>
        <taxon>Parabasalia</taxon>
        <taxon>Tritrichomonadida</taxon>
        <taxon>Tritrichomonadidae</taxon>
        <taxon>Tritrichomonas</taxon>
    </lineage>
</organism>
<feature type="transmembrane region" description="Helical" evidence="2">
    <location>
        <begin position="50"/>
        <end position="74"/>
    </location>
</feature>
<keyword evidence="4" id="KW-1185">Reference proteome</keyword>
<dbReference type="EMBL" id="MLAK01000826">
    <property type="protein sequence ID" value="OHT03479.1"/>
    <property type="molecule type" value="Genomic_DNA"/>
</dbReference>
<keyword evidence="2" id="KW-0812">Transmembrane</keyword>
<evidence type="ECO:0000313" key="4">
    <source>
        <dbReference type="Proteomes" id="UP000179807"/>
    </source>
</evidence>
<gene>
    <name evidence="3" type="ORF">TRFO_29138</name>
</gene>
<comment type="caution">
    <text evidence="3">The sequence shown here is derived from an EMBL/GenBank/DDBJ whole genome shotgun (WGS) entry which is preliminary data.</text>
</comment>
<protein>
    <recommendedName>
        <fullName evidence="5">Man1/Src1 C-terminal domain-containing protein</fullName>
    </recommendedName>
</protein>
<evidence type="ECO:0008006" key="5">
    <source>
        <dbReference type="Google" id="ProtNLM"/>
    </source>
</evidence>
<name>A0A1J4JWG2_9EUKA</name>
<evidence type="ECO:0000256" key="2">
    <source>
        <dbReference type="SAM" id="Phobius"/>
    </source>
</evidence>
<keyword evidence="2" id="KW-1133">Transmembrane helix</keyword>
<sequence>MRTNSSHNSQHSSREHTPISKSRSPTPSVSPTSRKNQNVSKFAVFKVSNYFVDIFDIIYIIVLLFFTGLITAALSPPSHFCDSVVTDDCVPCPEDAVCSSNSEIIKCPHGTSQFYQICHKPGNVTKLYLNESPENLYDKLRDLRFKLAADSKKGEIGVSEIVNSPNNDFDQDDIEILMRFDNKFLIIDGKLVFCSLDAALINFYLFIIIIISVAFAGYKYYNFYHQKKANNKKKQE</sequence>
<accession>A0A1J4JWG2</accession>
<evidence type="ECO:0000256" key="1">
    <source>
        <dbReference type="SAM" id="MobiDB-lite"/>
    </source>
</evidence>
<keyword evidence="2" id="KW-0472">Membrane</keyword>
<feature type="compositionally biased region" description="Low complexity" evidence="1">
    <location>
        <begin position="20"/>
        <end position="34"/>
    </location>
</feature>
<feature type="region of interest" description="Disordered" evidence="1">
    <location>
        <begin position="1"/>
        <end position="34"/>
    </location>
</feature>